<feature type="compositionally biased region" description="Basic and acidic residues" evidence="1">
    <location>
        <begin position="452"/>
        <end position="467"/>
    </location>
</feature>
<feature type="compositionally biased region" description="Pro residues" evidence="1">
    <location>
        <begin position="88"/>
        <end position="98"/>
    </location>
</feature>
<evidence type="ECO:0000256" key="1">
    <source>
        <dbReference type="SAM" id="MobiDB-lite"/>
    </source>
</evidence>
<reference evidence="3" key="2">
    <citation type="submission" date="2014-06" db="EMBL/GenBank/DDBJ databases">
        <title>The complete genome of Blastobotrys (Arxula) adeninivorans LS3 - a yeast of biotechnological interest.</title>
        <authorList>
            <person name="Kunze G."/>
            <person name="Gaillardin C."/>
            <person name="Czernicka M."/>
            <person name="Durrens P."/>
            <person name="Martin T."/>
            <person name="Boer E."/>
            <person name="Gabaldon T."/>
            <person name="Cruz J."/>
            <person name="Talla E."/>
            <person name="Marck C."/>
            <person name="Goffeau A."/>
            <person name="Barbe V."/>
            <person name="Baret P."/>
            <person name="Baronian K."/>
            <person name="Beier S."/>
            <person name="Bleykasten C."/>
            <person name="Bode R."/>
            <person name="Casaregola S."/>
            <person name="Despons L."/>
            <person name="Fairhead C."/>
            <person name="Giersberg M."/>
            <person name="Gierski P."/>
            <person name="Hahnel U."/>
            <person name="Hartmann A."/>
            <person name="Jankowska D."/>
            <person name="Jubin C."/>
            <person name="Jung P."/>
            <person name="Lafontaine I."/>
            <person name="Leh-Louis V."/>
            <person name="Lemaire M."/>
            <person name="Marcet-Houben M."/>
            <person name="Mascher M."/>
            <person name="Morel G."/>
            <person name="Richard G.-F."/>
            <person name="Riechen J."/>
            <person name="Sacerdot C."/>
            <person name="Sarkar A."/>
            <person name="Savel G."/>
            <person name="Schacherer J."/>
            <person name="Sherman D."/>
            <person name="Straub M.-L."/>
            <person name="Stein N."/>
            <person name="Thierry A."/>
            <person name="Trautwein-Schult A."/>
            <person name="Westhof E."/>
            <person name="Worch S."/>
            <person name="Dujon B."/>
            <person name="Souciet J.-L."/>
            <person name="Wincker P."/>
            <person name="Scholz U."/>
            <person name="Neuveglise N."/>
        </authorList>
    </citation>
    <scope>NUCLEOTIDE SEQUENCE</scope>
    <source>
        <strain evidence="3">LS3</strain>
    </source>
</reference>
<feature type="region of interest" description="Disordered" evidence="1">
    <location>
        <begin position="402"/>
        <end position="467"/>
    </location>
</feature>
<accession>A0A060T629</accession>
<evidence type="ECO:0000313" key="3">
    <source>
        <dbReference type="EMBL" id="CDP36214.1"/>
    </source>
</evidence>
<feature type="transmembrane region" description="Helical" evidence="2">
    <location>
        <begin position="243"/>
        <end position="264"/>
    </location>
</feature>
<evidence type="ECO:0000256" key="2">
    <source>
        <dbReference type="SAM" id="Phobius"/>
    </source>
</evidence>
<keyword evidence="2" id="KW-0812">Transmembrane</keyword>
<proteinExistence type="predicted"/>
<feature type="compositionally biased region" description="Low complexity" evidence="1">
    <location>
        <begin position="348"/>
        <end position="358"/>
    </location>
</feature>
<feature type="transmembrane region" description="Helical" evidence="2">
    <location>
        <begin position="199"/>
        <end position="223"/>
    </location>
</feature>
<name>A0A060T629_BLAAD</name>
<dbReference type="AlphaFoldDB" id="A0A060T629"/>
<dbReference type="EMBL" id="HG937692">
    <property type="protein sequence ID" value="CDP36214.1"/>
    <property type="molecule type" value="Genomic_DNA"/>
</dbReference>
<keyword evidence="2" id="KW-0472">Membrane</keyword>
<sequence length="478" mass="52054">MMHGVFHGPKIAGMERWLLLFLLVPLAYMRKKERPKRMFSTWCCDILRLLIAYSLADVALFMAIGAMMGGPHGHGHPGHRDGRFHGPHGPPGPPPGPPMGHFGGPHGPPPPFGPPHGVAKTTLQRREFELQWWYDVGLEMDSRVVILRALDIVPGVVIMDRVYKGVLMGIRKFRGLSKRQARECGLVSGSYGWPVDLRWVLLQSLILSVSILATRLLMFGFLHYMGNGATSLTLWVRTIPSPFAQQILIRFLLPFVLYMAHILLTDYLTKHPPKRADIESCNHDGHDDIELSTLRRPMSPIGSDEPTVLPIEIGLGPGRSRSARPPATVEPIEHASVPSVPPVPPAAPLAQSVPLSAPQTAPQSAPRQADEQVDPCGSQGVFFGMVTASLLNTAAARATSSAITSLSPPSPSPSPSSSSSSLSVAGQDQDSIAPEPSAPEQWDPAGLPSYDDSERQHQEMLRGPRALEHLRIIQALKE</sequence>
<protein>
    <submittedName>
        <fullName evidence="3">ARAD1B07832p</fullName>
    </submittedName>
</protein>
<feature type="region of interest" description="Disordered" evidence="1">
    <location>
        <begin position="303"/>
        <end position="373"/>
    </location>
</feature>
<keyword evidence="2" id="KW-1133">Transmembrane helix</keyword>
<organism evidence="3">
    <name type="scientific">Blastobotrys adeninivorans</name>
    <name type="common">Yeast</name>
    <name type="synonym">Arxula adeninivorans</name>
    <dbReference type="NCBI Taxonomy" id="409370"/>
    <lineage>
        <taxon>Eukaryota</taxon>
        <taxon>Fungi</taxon>
        <taxon>Dikarya</taxon>
        <taxon>Ascomycota</taxon>
        <taxon>Saccharomycotina</taxon>
        <taxon>Dipodascomycetes</taxon>
        <taxon>Dipodascales</taxon>
        <taxon>Trichomonascaceae</taxon>
        <taxon>Blastobotrys</taxon>
    </lineage>
</organism>
<reference evidence="3" key="1">
    <citation type="submission" date="2014-02" db="EMBL/GenBank/DDBJ databases">
        <authorList>
            <person name="Genoscope - CEA"/>
        </authorList>
    </citation>
    <scope>NUCLEOTIDE SEQUENCE</scope>
    <source>
        <strain evidence="3">LS3</strain>
    </source>
</reference>
<feature type="transmembrane region" description="Helical" evidence="2">
    <location>
        <begin position="50"/>
        <end position="70"/>
    </location>
</feature>
<feature type="transmembrane region" description="Helical" evidence="2">
    <location>
        <begin position="12"/>
        <end position="29"/>
    </location>
</feature>
<feature type="region of interest" description="Disordered" evidence="1">
    <location>
        <begin position="72"/>
        <end position="118"/>
    </location>
</feature>
<gene>
    <name evidence="3" type="ORF">GNLVRS02_ARAD1B07832g</name>
</gene>